<dbReference type="Proteomes" id="UP000320762">
    <property type="component" value="Unassembled WGS sequence"/>
</dbReference>
<dbReference type="OrthoDB" id="3048335at2759"/>
<sequence length="111" mass="13243">MQRSRKACSKILASRFPIPPAEGTEYWEDGLTAEEREARVQRWRDRLFMVAVNFRCDRGLYPRLVYDGYNRLLDPIRDTSEIYYIRREADNFPVDTPGERERVEAVFRPLL</sequence>
<keyword evidence="2" id="KW-1185">Reference proteome</keyword>
<dbReference type="EMBL" id="VDMD01000253">
    <property type="protein sequence ID" value="TRM55190.1"/>
    <property type="molecule type" value="Genomic_DNA"/>
</dbReference>
<accession>A0A550BRL9</accession>
<name>A0A550BRL9_9AGAR</name>
<gene>
    <name evidence="1" type="ORF">BD626DRAFT_531417</name>
</gene>
<dbReference type="AlphaFoldDB" id="A0A550BRL9"/>
<evidence type="ECO:0000313" key="2">
    <source>
        <dbReference type="Proteomes" id="UP000320762"/>
    </source>
</evidence>
<comment type="caution">
    <text evidence="1">The sequence shown here is derived from an EMBL/GenBank/DDBJ whole genome shotgun (WGS) entry which is preliminary data.</text>
</comment>
<evidence type="ECO:0000313" key="1">
    <source>
        <dbReference type="EMBL" id="TRM55190.1"/>
    </source>
</evidence>
<organism evidence="1 2">
    <name type="scientific">Schizophyllum amplum</name>
    <dbReference type="NCBI Taxonomy" id="97359"/>
    <lineage>
        <taxon>Eukaryota</taxon>
        <taxon>Fungi</taxon>
        <taxon>Dikarya</taxon>
        <taxon>Basidiomycota</taxon>
        <taxon>Agaricomycotina</taxon>
        <taxon>Agaricomycetes</taxon>
        <taxon>Agaricomycetidae</taxon>
        <taxon>Agaricales</taxon>
        <taxon>Schizophyllaceae</taxon>
        <taxon>Schizophyllum</taxon>
    </lineage>
</organism>
<reference evidence="1 2" key="1">
    <citation type="journal article" date="2019" name="New Phytol.">
        <title>Comparative genomics reveals unique wood-decay strategies and fruiting body development in the Schizophyllaceae.</title>
        <authorList>
            <person name="Almasi E."/>
            <person name="Sahu N."/>
            <person name="Krizsan K."/>
            <person name="Balint B."/>
            <person name="Kovacs G.M."/>
            <person name="Kiss B."/>
            <person name="Cseklye J."/>
            <person name="Drula E."/>
            <person name="Henrissat B."/>
            <person name="Nagy I."/>
            <person name="Chovatia M."/>
            <person name="Adam C."/>
            <person name="LaButti K."/>
            <person name="Lipzen A."/>
            <person name="Riley R."/>
            <person name="Grigoriev I.V."/>
            <person name="Nagy L.G."/>
        </authorList>
    </citation>
    <scope>NUCLEOTIDE SEQUENCE [LARGE SCALE GENOMIC DNA]</scope>
    <source>
        <strain evidence="1 2">NL-1724</strain>
    </source>
</reference>
<protein>
    <submittedName>
        <fullName evidence="1">Uncharacterized protein</fullName>
    </submittedName>
</protein>
<proteinExistence type="predicted"/>